<proteinExistence type="predicted"/>
<dbReference type="RefSeq" id="WP_093950388.1">
    <property type="nucleotide sequence ID" value="NZ_NMUL01000030.1"/>
</dbReference>
<accession>A0A229SZW1</accession>
<dbReference type="Proteomes" id="UP000215199">
    <property type="component" value="Unassembled WGS sequence"/>
</dbReference>
<protein>
    <recommendedName>
        <fullName evidence="4">REDY-like protein HapK</fullName>
    </recommendedName>
</protein>
<gene>
    <name evidence="2" type="ORF">CF165_27075</name>
</gene>
<dbReference type="EMBL" id="NMUL01000030">
    <property type="protein sequence ID" value="OXM64019.1"/>
    <property type="molecule type" value="Genomic_DNA"/>
</dbReference>
<feature type="region of interest" description="Disordered" evidence="1">
    <location>
        <begin position="93"/>
        <end position="112"/>
    </location>
</feature>
<sequence>MLRAVYVRTLKPGVTDEQFIEAWMPPGTTLDSYPARVSISHSLTDERQVISVFEVDIPAEHLADALPGLVHPDSAQRLSEVVESTQLEAVYEEATSFGKPHQSGFVSPPTRS</sequence>
<reference evidence="3" key="1">
    <citation type="submission" date="2017-07" db="EMBL/GenBank/DDBJ databases">
        <title>Comparative genome mining reveals phylogenetic distribution patterns of secondary metabolites in Amycolatopsis.</title>
        <authorList>
            <person name="Adamek M."/>
            <person name="Alanjary M."/>
            <person name="Sales-Ortells H."/>
            <person name="Goodfellow M."/>
            <person name="Bull A.T."/>
            <person name="Kalinowski J."/>
            <person name="Ziemert N."/>
        </authorList>
    </citation>
    <scope>NUCLEOTIDE SEQUENCE [LARGE SCALE GENOMIC DNA]</scope>
    <source>
        <strain evidence="3">H5</strain>
    </source>
</reference>
<evidence type="ECO:0000313" key="2">
    <source>
        <dbReference type="EMBL" id="OXM64019.1"/>
    </source>
</evidence>
<evidence type="ECO:0000256" key="1">
    <source>
        <dbReference type="SAM" id="MobiDB-lite"/>
    </source>
</evidence>
<evidence type="ECO:0008006" key="4">
    <source>
        <dbReference type="Google" id="ProtNLM"/>
    </source>
</evidence>
<comment type="caution">
    <text evidence="2">The sequence shown here is derived from an EMBL/GenBank/DDBJ whole genome shotgun (WGS) entry which is preliminary data.</text>
</comment>
<name>A0A229SZW1_9PSEU</name>
<dbReference type="OrthoDB" id="3693527at2"/>
<dbReference type="AlphaFoldDB" id="A0A229SZW1"/>
<evidence type="ECO:0000313" key="3">
    <source>
        <dbReference type="Proteomes" id="UP000215199"/>
    </source>
</evidence>
<organism evidence="2 3">
    <name type="scientific">Amycolatopsis vastitatis</name>
    <dbReference type="NCBI Taxonomy" id="1905142"/>
    <lineage>
        <taxon>Bacteria</taxon>
        <taxon>Bacillati</taxon>
        <taxon>Actinomycetota</taxon>
        <taxon>Actinomycetes</taxon>
        <taxon>Pseudonocardiales</taxon>
        <taxon>Pseudonocardiaceae</taxon>
        <taxon>Amycolatopsis</taxon>
    </lineage>
</organism>
<keyword evidence="3" id="KW-1185">Reference proteome</keyword>